<feature type="binding site" description="axial binding residue" evidence="10 11">
    <location>
        <position position="127"/>
    </location>
    <ligand>
        <name>heme</name>
        <dbReference type="ChEBI" id="CHEBI:30413"/>
    </ligand>
    <ligandPart>
        <name>Fe</name>
        <dbReference type="ChEBI" id="CHEBI:18248"/>
    </ligandPart>
</feature>
<evidence type="ECO:0000256" key="5">
    <source>
        <dbReference type="ARBA" id="ARBA00022748"/>
    </source>
</evidence>
<dbReference type="InterPro" id="IPR004329">
    <property type="entry name" value="CcmE"/>
</dbReference>
<evidence type="ECO:0000256" key="6">
    <source>
        <dbReference type="ARBA" id="ARBA00022968"/>
    </source>
</evidence>
<evidence type="ECO:0000256" key="9">
    <source>
        <dbReference type="ARBA" id="ARBA00023136"/>
    </source>
</evidence>
<evidence type="ECO:0000313" key="13">
    <source>
        <dbReference type="EMBL" id="APL94020.1"/>
    </source>
</evidence>
<comment type="function">
    <text evidence="10">Heme chaperone required for the biogenesis of c-type cytochromes. Transiently binds heme delivered by CcmC and transfers the heme to apo-cytochromes in a process facilitated by CcmF and CcmH.</text>
</comment>
<evidence type="ECO:0000256" key="7">
    <source>
        <dbReference type="ARBA" id="ARBA00022989"/>
    </source>
</evidence>
<dbReference type="Pfam" id="PF03100">
    <property type="entry name" value="CcmE"/>
    <property type="match status" value="1"/>
</dbReference>
<dbReference type="GO" id="GO:0020037">
    <property type="term" value="F:heme binding"/>
    <property type="evidence" value="ECO:0007669"/>
    <property type="project" value="InterPro"/>
</dbReference>
<keyword evidence="2 10" id="KW-0349">Heme</keyword>
<protein>
    <recommendedName>
        <fullName evidence="10">Cytochrome c-type biogenesis protein CcmE</fullName>
    </recommendedName>
    <alternativeName>
        <fullName evidence="10">Cytochrome c maturation protein E</fullName>
    </alternativeName>
    <alternativeName>
        <fullName evidence="10">Heme chaperone CcmE</fullName>
    </alternativeName>
</protein>
<evidence type="ECO:0000256" key="2">
    <source>
        <dbReference type="ARBA" id="ARBA00022617"/>
    </source>
</evidence>
<dbReference type="GO" id="GO:0005886">
    <property type="term" value="C:plasma membrane"/>
    <property type="evidence" value="ECO:0007669"/>
    <property type="project" value="UniProtKB-SubCell"/>
</dbReference>
<feature type="chain" id="PRO_5009860062" description="Cytochrome c-type biogenesis protein CcmE" evidence="12">
    <location>
        <begin position="26"/>
        <end position="148"/>
    </location>
</feature>
<comment type="subcellular location">
    <subcellularLocation>
        <location evidence="10">Cell membrane</location>
        <topology evidence="10">Single-pass type II membrane protein</topology>
    </subcellularLocation>
    <subcellularLocation>
        <location evidence="1">Membrane</location>
    </subcellularLocation>
</comment>
<evidence type="ECO:0000256" key="8">
    <source>
        <dbReference type="ARBA" id="ARBA00023004"/>
    </source>
</evidence>
<keyword evidence="3 10" id="KW-0812">Transmembrane</keyword>
<dbReference type="PANTHER" id="PTHR34128">
    <property type="entry name" value="CYTOCHROME C-TYPE BIOGENESIS PROTEIN CCME HOMOLOG, MITOCHONDRIAL"/>
    <property type="match status" value="1"/>
</dbReference>
<keyword evidence="4 10" id="KW-0479">Metal-binding</keyword>
<feature type="binding site" description="covalent" evidence="10 11">
    <location>
        <position position="123"/>
    </location>
    <ligand>
        <name>heme</name>
        <dbReference type="ChEBI" id="CHEBI:30413"/>
    </ligand>
</feature>
<sequence length="148" mass="15731">MKAKHQRLILAVAALAALIGAGLLAASALKDEAAYFYAPNDVKTKGVEPGKAIRLGGMVVKGSLKRAGDGVTVHFDVTDGKATVPANFKGITPDLFREGSGVVAEGAFDAAGTFQATNLLAKHDERYMPRELEGMQYDEKSHKMKADR</sequence>
<dbReference type="EMBL" id="CP013070">
    <property type="protein sequence ID" value="APL94020.1"/>
    <property type="molecule type" value="Genomic_DNA"/>
</dbReference>
<feature type="topological domain" description="Extracellular" evidence="10">
    <location>
        <begin position="29"/>
        <end position="148"/>
    </location>
</feature>
<organism evidence="13 14">
    <name type="scientific">Sphingobium indicum (strain DSM 16412 / CCM 7286 / MTCC 6364 / B90A)</name>
    <dbReference type="NCBI Taxonomy" id="861109"/>
    <lineage>
        <taxon>Bacteria</taxon>
        <taxon>Pseudomonadati</taxon>
        <taxon>Pseudomonadota</taxon>
        <taxon>Alphaproteobacteria</taxon>
        <taxon>Sphingomonadales</taxon>
        <taxon>Sphingomonadaceae</taxon>
        <taxon>Sphingobium</taxon>
    </lineage>
</organism>
<dbReference type="KEGG" id="sinb:SIDU_05595"/>
<reference evidence="13 14" key="1">
    <citation type="journal article" date="2012" name="J. Bacteriol.">
        <title>Genome sequence of Sphingobium indicum B90A, a hexachlorocyclohexane-degrading bacterium.</title>
        <authorList>
            <person name="Anand S."/>
            <person name="Sangwan N."/>
            <person name="Lata P."/>
            <person name="Kaur J."/>
            <person name="Dua A."/>
            <person name="Singh A.K."/>
            <person name="Verma M."/>
            <person name="Kaur J."/>
            <person name="Khurana J.P."/>
            <person name="Khurana P."/>
            <person name="Mathur S."/>
            <person name="Lal R."/>
        </authorList>
    </citation>
    <scope>NUCLEOTIDE SEQUENCE [LARGE SCALE GENOMIC DNA]</scope>
    <source>
        <strain evidence="14">DSM 16412 / CCM 7286 / MTCC 6364 / B90A</strain>
    </source>
</reference>
<keyword evidence="5 10" id="KW-0201">Cytochrome c-type biogenesis</keyword>
<dbReference type="Proteomes" id="UP000004550">
    <property type="component" value="Chromosome"/>
</dbReference>
<dbReference type="Gene3D" id="2.40.50.140">
    <property type="entry name" value="Nucleic acid-binding proteins"/>
    <property type="match status" value="1"/>
</dbReference>
<keyword evidence="6 10" id="KW-0735">Signal-anchor</keyword>
<evidence type="ECO:0000256" key="12">
    <source>
        <dbReference type="SAM" id="SignalP"/>
    </source>
</evidence>
<evidence type="ECO:0000256" key="3">
    <source>
        <dbReference type="ARBA" id="ARBA00022692"/>
    </source>
</evidence>
<dbReference type="PANTHER" id="PTHR34128:SF2">
    <property type="entry name" value="CYTOCHROME C-TYPE BIOGENESIS PROTEIN CCME HOMOLOG, MITOCHONDRIAL"/>
    <property type="match status" value="1"/>
</dbReference>
<keyword evidence="12" id="KW-0732">Signal</keyword>
<name>A0A1L5BM72_SPHIB</name>
<dbReference type="RefSeq" id="WP_007685757.1">
    <property type="nucleotide sequence ID" value="NZ_CP013070.1"/>
</dbReference>
<dbReference type="InterPro" id="IPR012340">
    <property type="entry name" value="NA-bd_OB-fold"/>
</dbReference>
<evidence type="ECO:0000256" key="4">
    <source>
        <dbReference type="ARBA" id="ARBA00022723"/>
    </source>
</evidence>
<dbReference type="GO" id="GO:0017004">
    <property type="term" value="P:cytochrome complex assembly"/>
    <property type="evidence" value="ECO:0007669"/>
    <property type="project" value="UniProtKB-KW"/>
</dbReference>
<keyword evidence="9 10" id="KW-0472">Membrane</keyword>
<evidence type="ECO:0000256" key="1">
    <source>
        <dbReference type="ARBA" id="ARBA00004370"/>
    </source>
</evidence>
<dbReference type="InterPro" id="IPR036127">
    <property type="entry name" value="CcmE-like_sf"/>
</dbReference>
<dbReference type="AlphaFoldDB" id="A0A1L5BM72"/>
<evidence type="ECO:0000256" key="10">
    <source>
        <dbReference type="HAMAP-Rule" id="MF_01959"/>
    </source>
</evidence>
<dbReference type="GO" id="GO:0017003">
    <property type="term" value="P:protein-heme linkage"/>
    <property type="evidence" value="ECO:0007669"/>
    <property type="project" value="UniProtKB-UniRule"/>
</dbReference>
<keyword evidence="10" id="KW-1003">Cell membrane</keyword>
<feature type="signal peptide" evidence="12">
    <location>
        <begin position="1"/>
        <end position="25"/>
    </location>
</feature>
<dbReference type="GO" id="GO:0046872">
    <property type="term" value="F:metal ion binding"/>
    <property type="evidence" value="ECO:0007669"/>
    <property type="project" value="UniProtKB-KW"/>
</dbReference>
<comment type="similarity">
    <text evidence="10">Belongs to the CcmE/CycJ family.</text>
</comment>
<dbReference type="NCBIfam" id="NF009731">
    <property type="entry name" value="PRK13254.1-5"/>
    <property type="match status" value="1"/>
</dbReference>
<proteinExistence type="inferred from homology"/>
<gene>
    <name evidence="10" type="primary">ccmE</name>
    <name evidence="10" type="synonym">cycJ</name>
    <name evidence="13" type="ORF">SIDU_05595</name>
</gene>
<keyword evidence="7 10" id="KW-1133">Transmembrane helix</keyword>
<feature type="topological domain" description="Cytoplasmic" evidence="10">
    <location>
        <begin position="1"/>
        <end position="7"/>
    </location>
</feature>
<evidence type="ECO:0000313" key="14">
    <source>
        <dbReference type="Proteomes" id="UP000004550"/>
    </source>
</evidence>
<keyword evidence="8 10" id="KW-0408">Iron</keyword>
<dbReference type="SUPFAM" id="SSF82093">
    <property type="entry name" value="Heme chaperone CcmE"/>
    <property type="match status" value="1"/>
</dbReference>
<dbReference type="HAMAP" id="MF_01959">
    <property type="entry name" value="CcmE"/>
    <property type="match status" value="1"/>
</dbReference>
<evidence type="ECO:0000256" key="11">
    <source>
        <dbReference type="PIRSR" id="PIRSR604329-50"/>
    </source>
</evidence>
<dbReference type="NCBIfam" id="NF009727">
    <property type="entry name" value="PRK13254.1-1"/>
    <property type="match status" value="1"/>
</dbReference>
<accession>A0A1L5BM72</accession>